<accession>A0ABU4NNA3</accession>
<feature type="region of interest" description="Disordered" evidence="1">
    <location>
        <begin position="233"/>
        <end position="284"/>
    </location>
</feature>
<evidence type="ECO:0000313" key="3">
    <source>
        <dbReference type="EMBL" id="MDX3703543.1"/>
    </source>
</evidence>
<dbReference type="EMBL" id="JARAYU010000011">
    <property type="protein sequence ID" value="MDX3703543.1"/>
    <property type="molecule type" value="Genomic_DNA"/>
</dbReference>
<keyword evidence="2" id="KW-0472">Membrane</keyword>
<feature type="compositionally biased region" description="Pro residues" evidence="1">
    <location>
        <begin position="246"/>
        <end position="259"/>
    </location>
</feature>
<keyword evidence="2" id="KW-0812">Transmembrane</keyword>
<dbReference type="Proteomes" id="UP001271274">
    <property type="component" value="Unassembled WGS sequence"/>
</dbReference>
<evidence type="ECO:0000256" key="2">
    <source>
        <dbReference type="SAM" id="Phobius"/>
    </source>
</evidence>
<evidence type="ECO:0000313" key="4">
    <source>
        <dbReference type="Proteomes" id="UP001271274"/>
    </source>
</evidence>
<reference evidence="3 4" key="1">
    <citation type="journal article" date="2023" name="Microb. Genom.">
        <title>Mesoterricola silvestris gen. nov., sp. nov., Mesoterricola sediminis sp. nov., Geothrix oryzae sp. nov., Geothrix edaphica sp. nov., Geothrix rubra sp. nov., and Geothrix limicola sp. nov., six novel members of Acidobacteriota isolated from soils.</title>
        <authorList>
            <person name="Weisberg A.J."/>
            <person name="Pearce E."/>
            <person name="Kramer C.G."/>
            <person name="Chang J.H."/>
            <person name="Clarke C.R."/>
        </authorList>
    </citation>
    <scope>NUCLEOTIDE SEQUENCE [LARGE SCALE GENOMIC DNA]</scope>
    <source>
        <strain evidence="3 4">ID09-01A</strain>
    </source>
</reference>
<feature type="compositionally biased region" description="Pro residues" evidence="1">
    <location>
        <begin position="268"/>
        <end position="284"/>
    </location>
</feature>
<feature type="region of interest" description="Disordered" evidence="1">
    <location>
        <begin position="1"/>
        <end position="69"/>
    </location>
</feature>
<sequence length="284" mass="28624">MTEPTQSGPYAGQPGPYPGQPAPLPQPTAPAPGWSAPPPQQGGPYPYATTPPAGHGRPPAPPEDPAAASDRASGALLILGALLAISGSFATLDKSVQYLGEGEKGEPVYENVAKAWSYSSWEVGGKATEVTQFSGVPLLLGGLLAVVAAVLLLTGRSRRLALGPALGVAGAVLLLGTTLTVLTDAFNDTQWDEGGRTTTFGPGFYLLTVASLLALGATVTTVLAGRRPAGAFPAPAPSGFQTAQPPQAPQPPQPWPAAPGAPAAQPYPSAPPAAPHQPPRPPAD</sequence>
<gene>
    <name evidence="3" type="ORF">PV662_28025</name>
</gene>
<feature type="transmembrane region" description="Helical" evidence="2">
    <location>
        <begin position="203"/>
        <end position="224"/>
    </location>
</feature>
<comment type="caution">
    <text evidence="3">The sequence shown here is derived from an EMBL/GenBank/DDBJ whole genome shotgun (WGS) entry which is preliminary data.</text>
</comment>
<evidence type="ECO:0008006" key="5">
    <source>
        <dbReference type="Google" id="ProtNLM"/>
    </source>
</evidence>
<keyword evidence="2" id="KW-1133">Transmembrane helix</keyword>
<feature type="compositionally biased region" description="Pro residues" evidence="1">
    <location>
        <begin position="15"/>
        <end position="41"/>
    </location>
</feature>
<feature type="transmembrane region" description="Helical" evidence="2">
    <location>
        <begin position="74"/>
        <end position="92"/>
    </location>
</feature>
<name>A0ABU4NNA3_9ACTN</name>
<evidence type="ECO:0000256" key="1">
    <source>
        <dbReference type="SAM" id="MobiDB-lite"/>
    </source>
</evidence>
<dbReference type="RefSeq" id="WP_319062890.1">
    <property type="nucleotide sequence ID" value="NZ_JARAYT010000019.1"/>
</dbReference>
<feature type="transmembrane region" description="Helical" evidence="2">
    <location>
        <begin position="160"/>
        <end position="183"/>
    </location>
</feature>
<keyword evidence="4" id="KW-1185">Reference proteome</keyword>
<feature type="transmembrane region" description="Helical" evidence="2">
    <location>
        <begin position="133"/>
        <end position="153"/>
    </location>
</feature>
<feature type="compositionally biased region" description="Low complexity" evidence="1">
    <location>
        <begin position="42"/>
        <end position="57"/>
    </location>
</feature>
<protein>
    <recommendedName>
        <fullName evidence="5">Integral membrane protein</fullName>
    </recommendedName>
</protein>
<organism evidence="3 4">
    <name type="scientific">Streptomyces europaeiscabiei</name>
    <dbReference type="NCBI Taxonomy" id="146819"/>
    <lineage>
        <taxon>Bacteria</taxon>
        <taxon>Bacillati</taxon>
        <taxon>Actinomycetota</taxon>
        <taxon>Actinomycetes</taxon>
        <taxon>Kitasatosporales</taxon>
        <taxon>Streptomycetaceae</taxon>
        <taxon>Streptomyces</taxon>
    </lineage>
</organism>
<proteinExistence type="predicted"/>